<dbReference type="EMBL" id="GL376571">
    <property type="status" value="NOT_ANNOTATED_CDS"/>
    <property type="molecule type" value="Genomic_DNA"/>
</dbReference>
<dbReference type="eggNOG" id="ENOG502SMNK">
    <property type="taxonomic scope" value="Eukaryota"/>
</dbReference>
<organism evidence="3 4">
    <name type="scientific">Globisporangium ultimum (strain ATCC 200006 / CBS 805.95 / DAOM BR144)</name>
    <name type="common">Pythium ultimum</name>
    <dbReference type="NCBI Taxonomy" id="431595"/>
    <lineage>
        <taxon>Eukaryota</taxon>
        <taxon>Sar</taxon>
        <taxon>Stramenopiles</taxon>
        <taxon>Oomycota</taxon>
        <taxon>Peronosporomycetes</taxon>
        <taxon>Pythiales</taxon>
        <taxon>Pythiaceae</taxon>
        <taxon>Globisporangium</taxon>
    </lineage>
</organism>
<feature type="region of interest" description="Disordered" evidence="1">
    <location>
        <begin position="306"/>
        <end position="327"/>
    </location>
</feature>
<feature type="transmembrane region" description="Helical" evidence="2">
    <location>
        <begin position="529"/>
        <end position="550"/>
    </location>
</feature>
<feature type="transmembrane region" description="Helical" evidence="2">
    <location>
        <begin position="202"/>
        <end position="221"/>
    </location>
</feature>
<keyword evidence="4" id="KW-1185">Reference proteome</keyword>
<feature type="compositionally biased region" description="Polar residues" evidence="1">
    <location>
        <begin position="389"/>
        <end position="406"/>
    </location>
</feature>
<evidence type="ECO:0000313" key="4">
    <source>
        <dbReference type="Proteomes" id="UP000019132"/>
    </source>
</evidence>
<proteinExistence type="predicted"/>
<dbReference type="HOGENOM" id="CLU_014711_3_1_1"/>
<feature type="region of interest" description="Disordered" evidence="1">
    <location>
        <begin position="374"/>
        <end position="428"/>
    </location>
</feature>
<reference evidence="4" key="1">
    <citation type="journal article" date="2010" name="Genome Biol.">
        <title>Genome sequence of the necrotrophic plant pathogen Pythium ultimum reveals original pathogenicity mechanisms and effector repertoire.</title>
        <authorList>
            <person name="Levesque C.A."/>
            <person name="Brouwer H."/>
            <person name="Cano L."/>
            <person name="Hamilton J.P."/>
            <person name="Holt C."/>
            <person name="Huitema E."/>
            <person name="Raffaele S."/>
            <person name="Robideau G.P."/>
            <person name="Thines M."/>
            <person name="Win J."/>
            <person name="Zerillo M.M."/>
            <person name="Beakes G.W."/>
            <person name="Boore J.L."/>
            <person name="Busam D."/>
            <person name="Dumas B."/>
            <person name="Ferriera S."/>
            <person name="Fuerstenberg S.I."/>
            <person name="Gachon C.M."/>
            <person name="Gaulin E."/>
            <person name="Govers F."/>
            <person name="Grenville-Briggs L."/>
            <person name="Horner N."/>
            <person name="Hostetler J."/>
            <person name="Jiang R.H."/>
            <person name="Johnson J."/>
            <person name="Krajaejun T."/>
            <person name="Lin H."/>
            <person name="Meijer H.J."/>
            <person name="Moore B."/>
            <person name="Morris P."/>
            <person name="Phuntmart V."/>
            <person name="Puiu D."/>
            <person name="Shetty J."/>
            <person name="Stajich J.E."/>
            <person name="Tripathy S."/>
            <person name="Wawra S."/>
            <person name="van West P."/>
            <person name="Whitty B.R."/>
            <person name="Coutinho P.M."/>
            <person name="Henrissat B."/>
            <person name="Martin F."/>
            <person name="Thomas P.D."/>
            <person name="Tyler B.M."/>
            <person name="De Vries R.P."/>
            <person name="Kamoun S."/>
            <person name="Yandell M."/>
            <person name="Tisserat N."/>
            <person name="Buell C.R."/>
        </authorList>
    </citation>
    <scope>NUCLEOTIDE SEQUENCE</scope>
    <source>
        <strain evidence="4">DAOM:BR144</strain>
    </source>
</reference>
<dbReference type="VEuPathDB" id="FungiDB:PYU1_G011443"/>
<protein>
    <submittedName>
        <fullName evidence="3">Uncharacterized protein</fullName>
    </submittedName>
</protein>
<feature type="transmembrane region" description="Helical" evidence="2">
    <location>
        <begin position="577"/>
        <end position="602"/>
    </location>
</feature>
<keyword evidence="2" id="KW-1133">Transmembrane helix</keyword>
<reference evidence="4" key="2">
    <citation type="submission" date="2010-04" db="EMBL/GenBank/DDBJ databases">
        <authorList>
            <person name="Buell R."/>
            <person name="Hamilton J."/>
            <person name="Hostetler J."/>
        </authorList>
    </citation>
    <scope>NUCLEOTIDE SEQUENCE [LARGE SCALE GENOMIC DNA]</scope>
    <source>
        <strain evidence="4">DAOM:BR144</strain>
    </source>
</reference>
<dbReference type="AlphaFoldDB" id="K3X2L9"/>
<feature type="transmembrane region" description="Helical" evidence="2">
    <location>
        <begin position="44"/>
        <end position="67"/>
    </location>
</feature>
<dbReference type="EnsemblProtists" id="PYU1_T011468">
    <property type="protein sequence ID" value="PYU1_T011468"/>
    <property type="gene ID" value="PYU1_G011443"/>
</dbReference>
<keyword evidence="2" id="KW-0812">Transmembrane</keyword>
<dbReference type="InParanoid" id="K3X2L9"/>
<accession>K3X2L9</accession>
<evidence type="ECO:0000313" key="3">
    <source>
        <dbReference type="EnsemblProtists" id="PYU1_T011468"/>
    </source>
</evidence>
<dbReference type="Proteomes" id="UP000019132">
    <property type="component" value="Unassembled WGS sequence"/>
</dbReference>
<evidence type="ECO:0000256" key="1">
    <source>
        <dbReference type="SAM" id="MobiDB-lite"/>
    </source>
</evidence>
<dbReference type="OMA" id="HEMPSCK"/>
<feature type="compositionally biased region" description="Basic and acidic residues" evidence="1">
    <location>
        <begin position="407"/>
        <end position="418"/>
    </location>
</feature>
<feature type="transmembrane region" description="Helical" evidence="2">
    <location>
        <begin position="143"/>
        <end position="166"/>
    </location>
</feature>
<reference evidence="3" key="3">
    <citation type="submission" date="2015-02" db="UniProtKB">
        <authorList>
            <consortium name="EnsemblProtists"/>
        </authorList>
    </citation>
    <scope>IDENTIFICATION</scope>
    <source>
        <strain evidence="3">DAOM BR144</strain>
    </source>
</reference>
<feature type="transmembrane region" description="Helical" evidence="2">
    <location>
        <begin position="79"/>
        <end position="97"/>
    </location>
</feature>
<name>K3X2L9_GLOUD</name>
<feature type="transmembrane region" description="Helical" evidence="2">
    <location>
        <begin position="118"/>
        <end position="137"/>
    </location>
</feature>
<sequence length="610" mass="69707">MLVRCCRQLVRKWETLQVELHGEYSTERMFSLQLFQYTTSPTRAVVSVILTPLPCLLASALVEGIPLDTPEKGIRHSQMFWLRGFICYWVLTYMMLVQCQTCIIDLPMTSAQMISVSLINAVASILWSFGLACWLGFPVPFTITLSAPCACMVMAVALNVVWGRYFREAPALKKELQFYGLVLATQLAFTYVYPVYTFGFNQFIGFTQSAFALLLPVLKIVAKNWMGYLMREKHDSKPESVVFHVEVFHALFLASCLQNSTSYTTLVVLMGVDFGVACISLHDVCLVLDSIHQVVKNKARSHVDPDAAGAKDAYAERNRSSATAMVNPRDESWRSLHYLEAAIFLLQHDSSLLQDPLLNRRSTHKQLPRVERLLASTTLGRHQKEGNRVDQNTLQQPKTSQVSPEPNRQELKDHEMPSCKKTQQQRLPQPTRQVFPLCEPDSAQSYLTANLTEEHKRFLLSMRYTRRIAFVQQVLNVLYMTEFLLLVEFIEVVVPVVYSIYLGLVFYLPNRVYYDELRDIDAVELLRNIVNVLVYGLLEACSLVFLSVVLQHKLHFSSLHQLAFVLETQWQHVQSKLVFWVLFAVQAPLAHFGVDFSFQFAWLKTSIPAP</sequence>
<evidence type="ECO:0000256" key="2">
    <source>
        <dbReference type="SAM" id="Phobius"/>
    </source>
</evidence>
<feature type="transmembrane region" description="Helical" evidence="2">
    <location>
        <begin position="483"/>
        <end position="509"/>
    </location>
</feature>
<feature type="transmembrane region" description="Helical" evidence="2">
    <location>
        <begin position="178"/>
        <end position="196"/>
    </location>
</feature>
<keyword evidence="2" id="KW-0472">Membrane</keyword>